<protein>
    <submittedName>
        <fullName evidence="2">Uncharacterized protein</fullName>
    </submittedName>
</protein>
<accession>A0A031JYM2</accession>
<comment type="caution">
    <text evidence="2">The sequence shown here is derived from an EMBL/GenBank/DDBJ whole genome shotgun (WGS) entry which is preliminary data.</text>
</comment>
<dbReference type="RefSeq" id="WP_155986264.1">
    <property type="nucleotide sequence ID" value="NZ_CP128492.1"/>
</dbReference>
<proteinExistence type="predicted"/>
<feature type="region of interest" description="Disordered" evidence="1">
    <location>
        <begin position="1"/>
        <end position="23"/>
    </location>
</feature>
<dbReference type="AlphaFoldDB" id="A0A031JYM2"/>
<dbReference type="PATRIC" id="fig|158500.4.peg.2580"/>
<evidence type="ECO:0000313" key="2">
    <source>
        <dbReference type="EMBL" id="EZP81868.1"/>
    </source>
</evidence>
<gene>
    <name evidence="2" type="ORF">BV97_02526</name>
</gene>
<sequence length="48" mass="5295">MHINIQGAQKRPENTIYHPAAGHNGPIRLPSGLLSRDHLQRLVAAMVD</sequence>
<organism evidence="2 3">
    <name type="scientific">Novosphingobium resinovorum</name>
    <dbReference type="NCBI Taxonomy" id="158500"/>
    <lineage>
        <taxon>Bacteria</taxon>
        <taxon>Pseudomonadati</taxon>
        <taxon>Pseudomonadota</taxon>
        <taxon>Alphaproteobacteria</taxon>
        <taxon>Sphingomonadales</taxon>
        <taxon>Sphingomonadaceae</taxon>
        <taxon>Novosphingobium</taxon>
    </lineage>
</organism>
<reference evidence="2 3" key="1">
    <citation type="submission" date="2014-03" db="EMBL/GenBank/DDBJ databases">
        <title>Whole genome sequence of Novosphingobium resinovorum KF1.</title>
        <authorList>
            <person name="Gan H.M."/>
            <person name="Gan H.Y."/>
            <person name="Chew T.H."/>
            <person name="Savka M.A."/>
        </authorList>
    </citation>
    <scope>NUCLEOTIDE SEQUENCE [LARGE SCALE GENOMIC DNA]</scope>
    <source>
        <strain evidence="2 3">KF1</strain>
    </source>
</reference>
<evidence type="ECO:0000313" key="3">
    <source>
        <dbReference type="Proteomes" id="UP000024329"/>
    </source>
</evidence>
<evidence type="ECO:0000256" key="1">
    <source>
        <dbReference type="SAM" id="MobiDB-lite"/>
    </source>
</evidence>
<dbReference type="EMBL" id="JFYZ01000011">
    <property type="protein sequence ID" value="EZP81868.1"/>
    <property type="molecule type" value="Genomic_DNA"/>
</dbReference>
<name>A0A031JYM2_9SPHN</name>
<dbReference type="Proteomes" id="UP000024329">
    <property type="component" value="Unassembled WGS sequence"/>
</dbReference>